<evidence type="ECO:0000313" key="1">
    <source>
        <dbReference type="EMBL" id="JAC59501.1"/>
    </source>
</evidence>
<dbReference type="EMBL" id="GBEZ01027863">
    <property type="protein sequence ID" value="JAC59501.1"/>
    <property type="molecule type" value="Transcribed_RNA"/>
</dbReference>
<proteinExistence type="predicted"/>
<gene>
    <name evidence="1" type="ORF">TSPGSL018_31261</name>
</gene>
<name>A0A061QM96_9CHLO</name>
<accession>A0A061QM96</accession>
<feature type="non-terminal residue" evidence="1">
    <location>
        <position position="1"/>
    </location>
</feature>
<sequence length="103" mass="11895">KYLFLLAQKLHSRSLKCFPPVASSFSRTIQCSRKRAASTKTASRLCNNRCALRRGKGISRRAVQIEYHKKGKNQIFEEYKFHIQIPHEATRQSPNLIRSLCCS</sequence>
<protein>
    <submittedName>
        <fullName evidence="1">Uncharacterized protein</fullName>
    </submittedName>
</protein>
<feature type="non-terminal residue" evidence="1">
    <location>
        <position position="103"/>
    </location>
</feature>
<reference evidence="1" key="1">
    <citation type="submission" date="2014-05" db="EMBL/GenBank/DDBJ databases">
        <title>The transcriptome of the halophilic microalga Tetraselmis sp. GSL018 isolated from the Great Salt Lake, Utah.</title>
        <authorList>
            <person name="Jinkerson R.E."/>
            <person name="D'Adamo S."/>
            <person name="Posewitz M.C."/>
        </authorList>
    </citation>
    <scope>NUCLEOTIDE SEQUENCE</scope>
    <source>
        <strain evidence="1">GSL018</strain>
    </source>
</reference>
<dbReference type="AlphaFoldDB" id="A0A061QM96"/>
<organism evidence="1">
    <name type="scientific">Tetraselmis sp. GSL018</name>
    <dbReference type="NCBI Taxonomy" id="582737"/>
    <lineage>
        <taxon>Eukaryota</taxon>
        <taxon>Viridiplantae</taxon>
        <taxon>Chlorophyta</taxon>
        <taxon>core chlorophytes</taxon>
        <taxon>Chlorodendrophyceae</taxon>
        <taxon>Chlorodendrales</taxon>
        <taxon>Chlorodendraceae</taxon>
        <taxon>Tetraselmis</taxon>
    </lineage>
</organism>